<proteinExistence type="inferred from homology"/>
<dbReference type="SUPFAM" id="SSF53067">
    <property type="entry name" value="Actin-like ATPase domain"/>
    <property type="match status" value="2"/>
</dbReference>
<keyword evidence="2" id="KW-0963">Cytoplasm</keyword>
<dbReference type="eggNOG" id="KOG0676">
    <property type="taxonomic scope" value="Eukaryota"/>
</dbReference>
<keyword evidence="2" id="KW-0206">Cytoskeleton</keyword>
<dbReference type="Gene3D" id="3.30.420.40">
    <property type="match status" value="2"/>
</dbReference>
<evidence type="ECO:0000256" key="4">
    <source>
        <dbReference type="RuleBase" id="RU000487"/>
    </source>
</evidence>
<evidence type="ECO:0000256" key="3">
    <source>
        <dbReference type="ARBA" id="ARBA00049360"/>
    </source>
</evidence>
<dbReference type="FunFam" id="3.30.420.40:FF:000050">
    <property type="entry name" value="Actin, alpha skeletal muscle"/>
    <property type="match status" value="1"/>
</dbReference>
<name>D8LC05_ECTSI</name>
<evidence type="ECO:0000256" key="2">
    <source>
        <dbReference type="ARBA" id="ARBA00023212"/>
    </source>
</evidence>
<dbReference type="Gene3D" id="3.90.640.10">
    <property type="entry name" value="Actin, Chain A, domain 4"/>
    <property type="match status" value="1"/>
</dbReference>
<sequence>MVNHRTEEEATIVIDVGSSSAKAGFSGEDMPRAVCPSVAEDLHLSAEELSTYRARRPESRECYLEYGNTGKDDEAVAAGDHPVRRGVLRDIDEMEKLMDNLFNFELAAYAGAHTPVLMVEPPLNERSQRQEMAAMMFETFKVPALSVCNSSVLALFASGRTRGLALEVGGGVAHAVPVFEGFALNHAVLRLEGAGQDITNRLKGLLEERGHHLPFDTVRDVKESLCYIPTDRGVAPGEDEYELPDGNTVTLDSECRSQAAELIFNPDAGGKDFAARATDGGLASMVMQSISMCDKDINPDLLGSVVVAGGTTMMAGFVERLQDDLDRVSPPGAPMMASVIPHPTSHEPGYNAQRKHAPWIGGSMLASLSPFKQLQVTRQEYEDSGESIIHRIFL</sequence>
<dbReference type="Proteomes" id="UP000002630">
    <property type="component" value="Linkage Group LG08"/>
</dbReference>
<comment type="catalytic activity">
    <reaction evidence="3">
        <text>ATP + H2O = ADP + phosphate + H(+)</text>
        <dbReference type="Rhea" id="RHEA:13065"/>
        <dbReference type="ChEBI" id="CHEBI:15377"/>
        <dbReference type="ChEBI" id="CHEBI:15378"/>
        <dbReference type="ChEBI" id="CHEBI:30616"/>
        <dbReference type="ChEBI" id="CHEBI:43474"/>
        <dbReference type="ChEBI" id="CHEBI:456216"/>
    </reaction>
</comment>
<keyword evidence="6" id="KW-1185">Reference proteome</keyword>
<reference evidence="5 6" key="1">
    <citation type="journal article" date="2010" name="Nature">
        <title>The Ectocarpus genome and the independent evolution of multicellularity in brown algae.</title>
        <authorList>
            <person name="Cock J.M."/>
            <person name="Sterck L."/>
            <person name="Rouze P."/>
            <person name="Scornet D."/>
            <person name="Allen A.E."/>
            <person name="Amoutzias G."/>
            <person name="Anthouard V."/>
            <person name="Artiguenave F."/>
            <person name="Aury J.M."/>
            <person name="Badger J.H."/>
            <person name="Beszteri B."/>
            <person name="Billiau K."/>
            <person name="Bonnet E."/>
            <person name="Bothwell J.H."/>
            <person name="Bowler C."/>
            <person name="Boyen C."/>
            <person name="Brownlee C."/>
            <person name="Carrano C.J."/>
            <person name="Charrier B."/>
            <person name="Cho G.Y."/>
            <person name="Coelho S.M."/>
            <person name="Collen J."/>
            <person name="Corre E."/>
            <person name="Da Silva C."/>
            <person name="Delage L."/>
            <person name="Delaroque N."/>
            <person name="Dittami S.M."/>
            <person name="Doulbeau S."/>
            <person name="Elias M."/>
            <person name="Farnham G."/>
            <person name="Gachon C.M."/>
            <person name="Gschloessl B."/>
            <person name="Heesch S."/>
            <person name="Jabbari K."/>
            <person name="Jubin C."/>
            <person name="Kawai H."/>
            <person name="Kimura K."/>
            <person name="Kloareg B."/>
            <person name="Kupper F.C."/>
            <person name="Lang D."/>
            <person name="Le Bail A."/>
            <person name="Leblanc C."/>
            <person name="Lerouge P."/>
            <person name="Lohr M."/>
            <person name="Lopez P.J."/>
            <person name="Martens C."/>
            <person name="Maumus F."/>
            <person name="Michel G."/>
            <person name="Miranda-Saavedra D."/>
            <person name="Morales J."/>
            <person name="Moreau H."/>
            <person name="Motomura T."/>
            <person name="Nagasato C."/>
            <person name="Napoli C.A."/>
            <person name="Nelson D.R."/>
            <person name="Nyvall-Collen P."/>
            <person name="Peters A.F."/>
            <person name="Pommier C."/>
            <person name="Potin P."/>
            <person name="Poulain J."/>
            <person name="Quesneville H."/>
            <person name="Read B."/>
            <person name="Rensing S.A."/>
            <person name="Ritter A."/>
            <person name="Rousvoal S."/>
            <person name="Samanta M."/>
            <person name="Samson G."/>
            <person name="Schroeder D.C."/>
            <person name="Segurens B."/>
            <person name="Strittmatter M."/>
            <person name="Tonon T."/>
            <person name="Tregear J.W."/>
            <person name="Valentin K."/>
            <person name="von Dassow P."/>
            <person name="Yamagishi T."/>
            <person name="Van de Peer Y."/>
            <person name="Wincker P."/>
        </authorList>
    </citation>
    <scope>NUCLEOTIDE SEQUENCE [LARGE SCALE GENOMIC DNA]</scope>
    <source>
        <strain evidence="6">Ec32 / CCAP1310/4</strain>
    </source>
</reference>
<organism evidence="5 6">
    <name type="scientific">Ectocarpus siliculosus</name>
    <name type="common">Brown alga</name>
    <name type="synonym">Conferva siliculosa</name>
    <dbReference type="NCBI Taxonomy" id="2880"/>
    <lineage>
        <taxon>Eukaryota</taxon>
        <taxon>Sar</taxon>
        <taxon>Stramenopiles</taxon>
        <taxon>Ochrophyta</taxon>
        <taxon>PX clade</taxon>
        <taxon>Phaeophyceae</taxon>
        <taxon>Ectocarpales</taxon>
        <taxon>Ectocarpaceae</taxon>
        <taxon>Ectocarpus</taxon>
    </lineage>
</organism>
<evidence type="ECO:0000313" key="5">
    <source>
        <dbReference type="EMBL" id="CBN79188.1"/>
    </source>
</evidence>
<dbReference type="AlphaFoldDB" id="D8LC05"/>
<dbReference type="OMA" id="QSISMCD"/>
<dbReference type="EMBL" id="FN649733">
    <property type="protein sequence ID" value="CBN79188.1"/>
    <property type="molecule type" value="Genomic_DNA"/>
</dbReference>
<evidence type="ECO:0000256" key="1">
    <source>
        <dbReference type="ARBA" id="ARBA00004245"/>
    </source>
</evidence>
<comment type="similarity">
    <text evidence="4">Belongs to the actin family.</text>
</comment>
<dbReference type="InterPro" id="IPR043129">
    <property type="entry name" value="ATPase_NBD"/>
</dbReference>
<dbReference type="Pfam" id="PF00022">
    <property type="entry name" value="Actin"/>
    <property type="match status" value="1"/>
</dbReference>
<dbReference type="PANTHER" id="PTHR11937">
    <property type="entry name" value="ACTIN"/>
    <property type="match status" value="1"/>
</dbReference>
<evidence type="ECO:0000313" key="6">
    <source>
        <dbReference type="Proteomes" id="UP000002630"/>
    </source>
</evidence>
<comment type="subcellular location">
    <subcellularLocation>
        <location evidence="1">Cytoplasm</location>
        <location evidence="1">Cytoskeleton</location>
    </subcellularLocation>
</comment>
<dbReference type="SMART" id="SM00268">
    <property type="entry name" value="ACTIN"/>
    <property type="match status" value="1"/>
</dbReference>
<dbReference type="OrthoDB" id="186060at2759"/>
<gene>
    <name evidence="5" type="ORF">Esi_0010_0097</name>
</gene>
<dbReference type="InParanoid" id="D8LC05"/>
<dbReference type="EMBL" id="FN647683">
    <property type="protein sequence ID" value="CBN79188.1"/>
    <property type="molecule type" value="Genomic_DNA"/>
</dbReference>
<dbReference type="InterPro" id="IPR004000">
    <property type="entry name" value="Actin"/>
</dbReference>
<protein>
    <submittedName>
        <fullName evidence="5">Actin</fullName>
    </submittedName>
</protein>
<accession>D8LC05</accession>
<dbReference type="GO" id="GO:0005856">
    <property type="term" value="C:cytoskeleton"/>
    <property type="evidence" value="ECO:0007669"/>
    <property type="project" value="UniProtKB-SubCell"/>
</dbReference>
<dbReference type="PRINTS" id="PR00190">
    <property type="entry name" value="ACTIN"/>
</dbReference>
<dbReference type="STRING" id="2880.D8LC05"/>